<dbReference type="Gene3D" id="3.40.630.30">
    <property type="match status" value="1"/>
</dbReference>
<evidence type="ECO:0000256" key="2">
    <source>
        <dbReference type="ARBA" id="ARBA00023315"/>
    </source>
</evidence>
<dbReference type="InterPro" id="IPR000182">
    <property type="entry name" value="GNAT_dom"/>
</dbReference>
<keyword evidence="2" id="KW-0012">Acyltransferase</keyword>
<reference evidence="4 5" key="1">
    <citation type="submission" date="2022-11" db="EMBL/GenBank/DDBJ databases">
        <title>Deinococcus ZS9-10, Low Temperature and Draught-tolerating, UV-resistant Bacteria from Continental Antarctica.</title>
        <authorList>
            <person name="Cheng L."/>
        </authorList>
    </citation>
    <scope>NUCLEOTIDE SEQUENCE [LARGE SCALE GENOMIC DNA]</scope>
    <source>
        <strain evidence="4 5">ZS9-10</strain>
    </source>
</reference>
<gene>
    <name evidence="4" type="ORF">ORD21_12015</name>
</gene>
<dbReference type="InterPro" id="IPR050832">
    <property type="entry name" value="Bact_Acetyltransf"/>
</dbReference>
<evidence type="ECO:0000259" key="3">
    <source>
        <dbReference type="PROSITE" id="PS51186"/>
    </source>
</evidence>
<protein>
    <recommendedName>
        <fullName evidence="3">N-acetyltransferase domain-containing protein</fullName>
    </recommendedName>
</protein>
<sequence>MDPRTSPPLPNFPDLQLREGSAADFPRVAGFLSAVHPDAPTTTEELERLANGREPGEPHRQLLALRGGEIVGLAETAVPRMDGHPGWLEIKIRTGQNGEQLGEELLQLAEHNAAELGAKTLVSHVHEGWWEHSFLLARG</sequence>
<feature type="domain" description="N-acetyltransferase" evidence="3">
    <location>
        <begin position="15"/>
        <end position="139"/>
    </location>
</feature>
<name>A0ABU4DSA3_9DEIO</name>
<dbReference type="PROSITE" id="PS51186">
    <property type="entry name" value="GNAT"/>
    <property type="match status" value="1"/>
</dbReference>
<keyword evidence="5" id="KW-1185">Reference proteome</keyword>
<proteinExistence type="predicted"/>
<dbReference type="Proteomes" id="UP001276150">
    <property type="component" value="Unassembled WGS sequence"/>
</dbReference>
<accession>A0ABU4DSA3</accession>
<evidence type="ECO:0000256" key="1">
    <source>
        <dbReference type="ARBA" id="ARBA00022679"/>
    </source>
</evidence>
<dbReference type="SUPFAM" id="SSF55729">
    <property type="entry name" value="Acyl-CoA N-acyltransferases (Nat)"/>
    <property type="match status" value="1"/>
</dbReference>
<dbReference type="PANTHER" id="PTHR43877:SF6">
    <property type="entry name" value="GCN5-RELATED N-ACETYLTRANSFERASE"/>
    <property type="match status" value="1"/>
</dbReference>
<evidence type="ECO:0000313" key="4">
    <source>
        <dbReference type="EMBL" id="MDV6375315.1"/>
    </source>
</evidence>
<evidence type="ECO:0000313" key="5">
    <source>
        <dbReference type="Proteomes" id="UP001276150"/>
    </source>
</evidence>
<comment type="caution">
    <text evidence="4">The sequence shown here is derived from an EMBL/GenBank/DDBJ whole genome shotgun (WGS) entry which is preliminary data.</text>
</comment>
<dbReference type="RefSeq" id="WP_317640650.1">
    <property type="nucleotide sequence ID" value="NZ_JAPMIV010000023.1"/>
</dbReference>
<organism evidence="4 5">
    <name type="scientific">Deinococcus arenicola</name>
    <dbReference type="NCBI Taxonomy" id="2994950"/>
    <lineage>
        <taxon>Bacteria</taxon>
        <taxon>Thermotogati</taxon>
        <taxon>Deinococcota</taxon>
        <taxon>Deinococci</taxon>
        <taxon>Deinococcales</taxon>
        <taxon>Deinococcaceae</taxon>
        <taxon>Deinococcus</taxon>
    </lineage>
</organism>
<dbReference type="InterPro" id="IPR016181">
    <property type="entry name" value="Acyl_CoA_acyltransferase"/>
</dbReference>
<dbReference type="PANTHER" id="PTHR43877">
    <property type="entry name" value="AMINOALKYLPHOSPHONATE N-ACETYLTRANSFERASE-RELATED-RELATED"/>
    <property type="match status" value="1"/>
</dbReference>
<dbReference type="EMBL" id="JAPMIV010000023">
    <property type="protein sequence ID" value="MDV6375315.1"/>
    <property type="molecule type" value="Genomic_DNA"/>
</dbReference>
<keyword evidence="1" id="KW-0808">Transferase</keyword>